<dbReference type="InterPro" id="IPR050390">
    <property type="entry name" value="C5-Methyltransferase"/>
</dbReference>
<dbReference type="OrthoDB" id="9813719at2"/>
<name>A0A4V2KTY0_9HYPH</name>
<evidence type="ECO:0000256" key="8">
    <source>
        <dbReference type="RuleBase" id="RU000417"/>
    </source>
</evidence>
<keyword evidence="3 6" id="KW-0949">S-adenosyl-L-methionine</keyword>
<keyword evidence="11" id="KW-1185">Reference proteome</keyword>
<dbReference type="Proteomes" id="UP000292781">
    <property type="component" value="Unassembled WGS sequence"/>
</dbReference>
<dbReference type="PRINTS" id="PR00105">
    <property type="entry name" value="C5METTRFRASE"/>
</dbReference>
<evidence type="ECO:0000259" key="9">
    <source>
        <dbReference type="PROSITE" id="PS51277"/>
    </source>
</evidence>
<dbReference type="GO" id="GO:0032259">
    <property type="term" value="P:methylation"/>
    <property type="evidence" value="ECO:0007669"/>
    <property type="project" value="UniProtKB-KW"/>
</dbReference>
<dbReference type="PROSITE" id="PS00094">
    <property type="entry name" value="C5_MTASE_1"/>
    <property type="match status" value="1"/>
</dbReference>
<dbReference type="AlphaFoldDB" id="A0A4V2KTY0"/>
<keyword evidence="1 6" id="KW-0489">Methyltransferase</keyword>
<accession>A0A4V2KTY0</accession>
<reference evidence="10 11" key="1">
    <citation type="submission" date="2019-02" db="EMBL/GenBank/DDBJ databases">
        <title>Siculibacillus lacustris gen. nov., sp. nov., a new rosette-forming bacterium isolated from a freshwater crater lake (Lake St. Ana, Romania).</title>
        <authorList>
            <person name="Felfoldi T."/>
            <person name="Marton Z."/>
            <person name="Szabo A."/>
            <person name="Mentes A."/>
            <person name="Boka K."/>
            <person name="Marialigeti K."/>
            <person name="Mathe I."/>
            <person name="Koncz M."/>
            <person name="Schumann P."/>
            <person name="Toth E."/>
        </authorList>
    </citation>
    <scope>NUCLEOTIDE SEQUENCE [LARGE SCALE GENOMIC DNA]</scope>
    <source>
        <strain evidence="10 11">SA-279</strain>
    </source>
</reference>
<gene>
    <name evidence="10" type="primary">dcm</name>
    <name evidence="10" type="ORF">EYW49_06730</name>
</gene>
<dbReference type="GO" id="GO:0009307">
    <property type="term" value="P:DNA restriction-modification system"/>
    <property type="evidence" value="ECO:0007669"/>
    <property type="project" value="UniProtKB-KW"/>
</dbReference>
<comment type="similarity">
    <text evidence="6 7">Belongs to the class I-like SAM-binding methyltransferase superfamily. C5-methyltransferase family.</text>
</comment>
<dbReference type="Pfam" id="PF00145">
    <property type="entry name" value="DNA_methylase"/>
    <property type="match status" value="1"/>
</dbReference>
<protein>
    <recommendedName>
        <fullName evidence="8">Cytosine-specific methyltransferase</fullName>
        <ecNumber evidence="8">2.1.1.37</ecNumber>
    </recommendedName>
</protein>
<evidence type="ECO:0000256" key="6">
    <source>
        <dbReference type="PROSITE-ProRule" id="PRU01016"/>
    </source>
</evidence>
<dbReference type="RefSeq" id="WP_131307507.1">
    <property type="nucleotide sequence ID" value="NZ_SJFN01000008.1"/>
</dbReference>
<dbReference type="EMBL" id="SJFN01000008">
    <property type="protein sequence ID" value="TBW39185.1"/>
    <property type="molecule type" value="Genomic_DNA"/>
</dbReference>
<evidence type="ECO:0000256" key="3">
    <source>
        <dbReference type="ARBA" id="ARBA00022691"/>
    </source>
</evidence>
<evidence type="ECO:0000256" key="2">
    <source>
        <dbReference type="ARBA" id="ARBA00022679"/>
    </source>
</evidence>
<sequence>MRIAGLFAGIGGLERGLAEAGHEARAFAEVWAPAAAVLARRFADVPNLGDVREVAALPAHDLLTAGFPCQDLSQAGRTAGIGGAKSGLVDHVFRLTDAGRPAHVLLENVSFMLSLDRGAAMARLVAAFEERGYRWAYRIVDTQAFLPQRRRRVFFLASRSLDPAEVLFADAVEPPAERPGDLAGRAHGFYWTEGIRGLGWGIDCIPTLKNGSTIGIPSPPAILRPDGTVVTPDIRDAERLQGFPADWTAPATATSPAARLRWTLVGNAVSVPVAAWIGARLERPGAHDATRDRPFDGDGRWPPAARSIGTGAAVRRVAVEISQWPGHHPRAPLDAFLEHPGKPLSLRATSGFLERLGRTRLRLPPGFADRIADHLARMRGLAEAPAAAAE</sequence>
<evidence type="ECO:0000256" key="5">
    <source>
        <dbReference type="ARBA" id="ARBA00047422"/>
    </source>
</evidence>
<dbReference type="GO" id="GO:0044027">
    <property type="term" value="P:negative regulation of gene expression via chromosomal CpG island methylation"/>
    <property type="evidence" value="ECO:0007669"/>
    <property type="project" value="TreeGrafter"/>
</dbReference>
<dbReference type="Gene3D" id="3.40.50.150">
    <property type="entry name" value="Vaccinia Virus protein VP39"/>
    <property type="match status" value="1"/>
</dbReference>
<evidence type="ECO:0000313" key="11">
    <source>
        <dbReference type="Proteomes" id="UP000292781"/>
    </source>
</evidence>
<dbReference type="InterPro" id="IPR001525">
    <property type="entry name" value="C5_MeTfrase"/>
</dbReference>
<keyword evidence="4" id="KW-0680">Restriction system</keyword>
<keyword evidence="2 6" id="KW-0808">Transferase</keyword>
<dbReference type="GO" id="GO:0003886">
    <property type="term" value="F:DNA (cytosine-5-)-methyltransferase activity"/>
    <property type="evidence" value="ECO:0007669"/>
    <property type="project" value="UniProtKB-EC"/>
</dbReference>
<evidence type="ECO:0000256" key="1">
    <source>
        <dbReference type="ARBA" id="ARBA00022603"/>
    </source>
</evidence>
<dbReference type="SUPFAM" id="SSF53335">
    <property type="entry name" value="S-adenosyl-L-methionine-dependent methyltransferases"/>
    <property type="match status" value="1"/>
</dbReference>
<dbReference type="PROSITE" id="PS51277">
    <property type="entry name" value="BURP"/>
    <property type="match status" value="1"/>
</dbReference>
<proteinExistence type="inferred from homology"/>
<dbReference type="InterPro" id="IPR029063">
    <property type="entry name" value="SAM-dependent_MTases_sf"/>
</dbReference>
<organism evidence="10 11">
    <name type="scientific">Siculibacillus lacustris</name>
    <dbReference type="NCBI Taxonomy" id="1549641"/>
    <lineage>
        <taxon>Bacteria</taxon>
        <taxon>Pseudomonadati</taxon>
        <taxon>Pseudomonadota</taxon>
        <taxon>Alphaproteobacteria</taxon>
        <taxon>Hyphomicrobiales</taxon>
        <taxon>Ancalomicrobiaceae</taxon>
        <taxon>Siculibacillus</taxon>
    </lineage>
</organism>
<feature type="domain" description="BURP" evidence="9">
    <location>
        <begin position="335"/>
        <end position="390"/>
    </location>
</feature>
<dbReference type="InterPro" id="IPR004873">
    <property type="entry name" value="BURP_dom"/>
</dbReference>
<comment type="catalytic activity">
    <reaction evidence="5 8">
        <text>a 2'-deoxycytidine in DNA + S-adenosyl-L-methionine = a 5-methyl-2'-deoxycytidine in DNA + S-adenosyl-L-homocysteine + H(+)</text>
        <dbReference type="Rhea" id="RHEA:13681"/>
        <dbReference type="Rhea" id="RHEA-COMP:11369"/>
        <dbReference type="Rhea" id="RHEA-COMP:11370"/>
        <dbReference type="ChEBI" id="CHEBI:15378"/>
        <dbReference type="ChEBI" id="CHEBI:57856"/>
        <dbReference type="ChEBI" id="CHEBI:59789"/>
        <dbReference type="ChEBI" id="CHEBI:85452"/>
        <dbReference type="ChEBI" id="CHEBI:85454"/>
        <dbReference type="EC" id="2.1.1.37"/>
    </reaction>
</comment>
<evidence type="ECO:0000313" key="10">
    <source>
        <dbReference type="EMBL" id="TBW39185.1"/>
    </source>
</evidence>
<evidence type="ECO:0000256" key="4">
    <source>
        <dbReference type="ARBA" id="ARBA00022747"/>
    </source>
</evidence>
<comment type="caution">
    <text evidence="10">The sequence shown here is derived from an EMBL/GenBank/DDBJ whole genome shotgun (WGS) entry which is preliminary data.</text>
</comment>
<dbReference type="NCBIfam" id="TIGR00675">
    <property type="entry name" value="dcm"/>
    <property type="match status" value="1"/>
</dbReference>
<dbReference type="PANTHER" id="PTHR10629:SF50">
    <property type="entry name" value="DNA (CYTOSINE-5)-METHYLTRANSFERASE CMT3"/>
    <property type="match status" value="1"/>
</dbReference>
<dbReference type="GO" id="GO:0003677">
    <property type="term" value="F:DNA binding"/>
    <property type="evidence" value="ECO:0007669"/>
    <property type="project" value="TreeGrafter"/>
</dbReference>
<evidence type="ECO:0000256" key="7">
    <source>
        <dbReference type="RuleBase" id="RU000416"/>
    </source>
</evidence>
<feature type="active site" evidence="6">
    <location>
        <position position="69"/>
    </location>
</feature>
<dbReference type="InterPro" id="IPR018117">
    <property type="entry name" value="C5_DNA_meth_AS"/>
</dbReference>
<dbReference type="PANTHER" id="PTHR10629">
    <property type="entry name" value="CYTOSINE-SPECIFIC METHYLTRANSFERASE"/>
    <property type="match status" value="1"/>
</dbReference>
<dbReference type="EC" id="2.1.1.37" evidence="8"/>
<dbReference type="PROSITE" id="PS51679">
    <property type="entry name" value="SAM_MT_C5"/>
    <property type="match status" value="1"/>
</dbReference>